<protein>
    <recommendedName>
        <fullName evidence="3">PaaI family thioesterase</fullName>
    </recommendedName>
</protein>
<evidence type="ECO:0000313" key="1">
    <source>
        <dbReference type="EMBL" id="EGG28259.1"/>
    </source>
</evidence>
<comment type="caution">
    <text evidence="1">The sequence shown here is derived from an EMBL/GenBank/DDBJ whole genome shotgun (WGS) entry which is preliminary data.</text>
</comment>
<evidence type="ECO:0008006" key="3">
    <source>
        <dbReference type="Google" id="ProtNLM"/>
    </source>
</evidence>
<keyword evidence="2" id="KW-1185">Reference proteome</keyword>
<reference evidence="1 2" key="1">
    <citation type="journal article" date="2011" name="J. Bacteriol.">
        <title>Genome sequence of strain IMCC3088, a proteorhodopsin-containing marine bacterium belonging to the OM60/NOR5 clade.</title>
        <authorList>
            <person name="Jang Y."/>
            <person name="Oh H.M."/>
            <person name="Kang I."/>
            <person name="Lee K."/>
            <person name="Yang S.J."/>
            <person name="Cho J.C."/>
        </authorList>
    </citation>
    <scope>NUCLEOTIDE SEQUENCE [LARGE SCALE GENOMIC DNA]</scope>
    <source>
        <strain evidence="1 2">IMCC3088</strain>
    </source>
</reference>
<dbReference type="Proteomes" id="UP000005615">
    <property type="component" value="Unassembled WGS sequence"/>
</dbReference>
<organism evidence="1 2">
    <name type="scientific">Aequoribacter fuscus</name>
    <dbReference type="NCBI Taxonomy" id="2518989"/>
    <lineage>
        <taxon>Bacteria</taxon>
        <taxon>Pseudomonadati</taxon>
        <taxon>Pseudomonadota</taxon>
        <taxon>Gammaproteobacteria</taxon>
        <taxon>Cellvibrionales</taxon>
        <taxon>Halieaceae</taxon>
        <taxon>Aequoribacter</taxon>
    </lineage>
</organism>
<dbReference type="EMBL" id="AEIG01000142">
    <property type="protein sequence ID" value="EGG28259.1"/>
    <property type="molecule type" value="Genomic_DNA"/>
</dbReference>
<dbReference type="SUPFAM" id="SSF54637">
    <property type="entry name" value="Thioesterase/thiol ester dehydrase-isomerase"/>
    <property type="match status" value="1"/>
</dbReference>
<dbReference type="AlphaFoldDB" id="F3L5Z1"/>
<proteinExistence type="predicted"/>
<name>F3L5Z1_9GAMM</name>
<dbReference type="InterPro" id="IPR029069">
    <property type="entry name" value="HotDog_dom_sf"/>
</dbReference>
<dbReference type="Gene3D" id="3.10.129.10">
    <property type="entry name" value="Hotdog Thioesterase"/>
    <property type="match status" value="1"/>
</dbReference>
<evidence type="ECO:0000313" key="2">
    <source>
        <dbReference type="Proteomes" id="UP000005615"/>
    </source>
</evidence>
<dbReference type="STRING" id="2518989.IMCC3088_570"/>
<gene>
    <name evidence="1" type="ORF">IMCC3088_570</name>
</gene>
<sequence length="41" mass="4543">MLNGRVAKRGRQVSFMETECHVDGKLVATAKVTKAMLKLPK</sequence>
<accession>F3L5Z1</accession>